<protein>
    <submittedName>
        <fullName evidence="2">Putative secreted protein</fullName>
    </submittedName>
</protein>
<accession>A0A1E1WVN2</accession>
<feature type="chain" id="PRO_5009115610" evidence="1">
    <location>
        <begin position="17"/>
        <end position="111"/>
    </location>
</feature>
<keyword evidence="1" id="KW-0732">Signal</keyword>
<dbReference type="AlphaFoldDB" id="A0A1E1WVN2"/>
<evidence type="ECO:0000256" key="1">
    <source>
        <dbReference type="SAM" id="SignalP"/>
    </source>
</evidence>
<organism evidence="2">
    <name type="scientific">Tityus obscurus</name>
    <name type="common">Amazonian scorpion</name>
    <name type="synonym">Tityus cambridgei</name>
    <dbReference type="NCBI Taxonomy" id="1221240"/>
    <lineage>
        <taxon>Eukaryota</taxon>
        <taxon>Metazoa</taxon>
        <taxon>Ecdysozoa</taxon>
        <taxon>Arthropoda</taxon>
        <taxon>Chelicerata</taxon>
        <taxon>Arachnida</taxon>
        <taxon>Scorpiones</taxon>
        <taxon>Buthida</taxon>
        <taxon>Buthoidea</taxon>
        <taxon>Buthidae</taxon>
        <taxon>Tityus</taxon>
    </lineage>
</organism>
<dbReference type="EMBL" id="GEMQ01000114">
    <property type="protein sequence ID" value="JAT91075.1"/>
    <property type="molecule type" value="Transcribed_RNA"/>
</dbReference>
<feature type="signal peptide" evidence="1">
    <location>
        <begin position="1"/>
        <end position="16"/>
    </location>
</feature>
<sequence length="111" mass="12454">VILLLVICSIATTVSGQYNICAANTDQKGKFIECMRQAYNPFNYALTCSRYLKVTDLTGFVDLTCNRIIPNEEEKLKYSDCLNKNINVRDAISEKDLINLLKTCTDMSMAG</sequence>
<proteinExistence type="predicted"/>
<name>A0A1E1WVN2_TITOB</name>
<evidence type="ECO:0000313" key="2">
    <source>
        <dbReference type="EMBL" id="JAT91075.1"/>
    </source>
</evidence>
<feature type="non-terminal residue" evidence="2">
    <location>
        <position position="1"/>
    </location>
</feature>
<reference evidence="2" key="1">
    <citation type="submission" date="2015-08" db="EMBL/GenBank/DDBJ databases">
        <title>Proteomic endorsed transcriptomic profile of the venom gland from Tityus obscurus.</title>
        <authorList>
            <person name="Oliveira U.C."/>
            <person name="Nishiyama M.Y.Jr."/>
            <person name="Santos M.B."/>
            <person name="Silva A.P."/>
            <person name="Chalkidis H.M."/>
            <person name="Imberg A.S."/>
            <person name="Candido D.M."/>
            <person name="Yamanouye N."/>
            <person name="Dorce V.A."/>
            <person name="Junqueira-de-Azevedo I.L."/>
        </authorList>
    </citation>
    <scope>NUCLEOTIDE SEQUENCE</scope>
    <source>
        <tissue evidence="2">Telson</tissue>
    </source>
</reference>